<evidence type="ECO:0000313" key="7">
    <source>
        <dbReference type="EMBL" id="MQL82074.1"/>
    </source>
</evidence>
<dbReference type="GO" id="GO:0009941">
    <property type="term" value="C:chloroplast envelope"/>
    <property type="evidence" value="ECO:0007669"/>
    <property type="project" value="TreeGrafter"/>
</dbReference>
<name>A0A843UJD8_COLES</name>
<keyword evidence="2" id="KW-0813">Transport</keyword>
<feature type="region of interest" description="Disordered" evidence="5">
    <location>
        <begin position="35"/>
        <end position="75"/>
    </location>
</feature>
<feature type="domain" description="SecA family profile" evidence="6">
    <location>
        <begin position="168"/>
        <end position="358"/>
    </location>
</feature>
<dbReference type="GO" id="GO:0006605">
    <property type="term" value="P:protein targeting"/>
    <property type="evidence" value="ECO:0007669"/>
    <property type="project" value="InterPro"/>
</dbReference>
<reference evidence="7" key="1">
    <citation type="submission" date="2017-07" db="EMBL/GenBank/DDBJ databases">
        <title>Taro Niue Genome Assembly and Annotation.</title>
        <authorList>
            <person name="Atibalentja N."/>
            <person name="Keating K."/>
            <person name="Fields C.J."/>
        </authorList>
    </citation>
    <scope>NUCLEOTIDE SEQUENCE</scope>
    <source>
        <strain evidence="7">Niue_2</strain>
        <tissue evidence="7">Leaf</tissue>
    </source>
</reference>
<gene>
    <name evidence="7" type="ORF">Taro_014521</name>
</gene>
<feature type="compositionally biased region" description="Basic and acidic residues" evidence="5">
    <location>
        <begin position="38"/>
        <end position="61"/>
    </location>
</feature>
<evidence type="ECO:0000256" key="4">
    <source>
        <dbReference type="ARBA" id="ARBA00034043"/>
    </source>
</evidence>
<organism evidence="7 8">
    <name type="scientific">Colocasia esculenta</name>
    <name type="common">Wild taro</name>
    <name type="synonym">Arum esculentum</name>
    <dbReference type="NCBI Taxonomy" id="4460"/>
    <lineage>
        <taxon>Eukaryota</taxon>
        <taxon>Viridiplantae</taxon>
        <taxon>Streptophyta</taxon>
        <taxon>Embryophyta</taxon>
        <taxon>Tracheophyta</taxon>
        <taxon>Spermatophyta</taxon>
        <taxon>Magnoliopsida</taxon>
        <taxon>Liliopsida</taxon>
        <taxon>Araceae</taxon>
        <taxon>Aroideae</taxon>
        <taxon>Colocasieae</taxon>
        <taxon>Colocasia</taxon>
    </lineage>
</organism>
<dbReference type="EMBL" id="NMUH01000606">
    <property type="protein sequence ID" value="MQL82074.1"/>
    <property type="molecule type" value="Genomic_DNA"/>
</dbReference>
<dbReference type="PANTHER" id="PTHR30612:SF11">
    <property type="entry name" value="PROTEIN TRANSLOCASE SUBUNIT SECA2, CHLOROPLASTIC"/>
    <property type="match status" value="1"/>
</dbReference>
<evidence type="ECO:0000256" key="2">
    <source>
        <dbReference type="ARBA" id="ARBA00022927"/>
    </source>
</evidence>
<dbReference type="PANTHER" id="PTHR30612">
    <property type="entry name" value="SECA INNER MEMBRANE COMPONENT OF SEC PROTEIN SECRETION SYSTEM"/>
    <property type="match status" value="1"/>
</dbReference>
<sequence>MVSEEHDRNLKWNYPFISEERKPYLTRFLSRKFPRNQTGEREVREEKGHRCRGEEEEEARKPREHLRRPAGVAGARHRLPRMAIHSHPLHCRPSLFSSSRSPFRSSPARVGFFFPSSRNNHFFHHSHGIATLSSSPPTSSLVSCFSSATASPAPSVTTIKELPGHLAKGGSWRDLLNLNSWVVRDYYRLVAAVNELEPRISALTDGELTAKTAEFRRRLGDGEILADIQAGCSSATLFVVSHLLFHLFSCLIRSGLAEAFAVVREAARRKLGMRHFDVQIIGGAVLHDGCIAEMKTGEGKTLVSTLSAYLNALTGNGVHGRHLFAVQLQVFFSSHLFLCIHRSHFLDLVMGLFLRWGG</sequence>
<accession>A0A843UJD8</accession>
<evidence type="ECO:0000259" key="6">
    <source>
        <dbReference type="PROSITE" id="PS51196"/>
    </source>
</evidence>
<dbReference type="InterPro" id="IPR014018">
    <property type="entry name" value="SecA_motor_DEAD"/>
</dbReference>
<dbReference type="GO" id="GO:0016020">
    <property type="term" value="C:membrane"/>
    <property type="evidence" value="ECO:0007669"/>
    <property type="project" value="InterPro"/>
</dbReference>
<dbReference type="PRINTS" id="PR00906">
    <property type="entry name" value="SECA"/>
</dbReference>
<dbReference type="GO" id="GO:0005524">
    <property type="term" value="F:ATP binding"/>
    <property type="evidence" value="ECO:0007669"/>
    <property type="project" value="InterPro"/>
</dbReference>
<protein>
    <recommendedName>
        <fullName evidence="1">chloroplast protein-transporting ATPase</fullName>
        <ecNumber evidence="1">7.4.2.4</ecNumber>
    </recommendedName>
</protein>
<proteinExistence type="predicted"/>
<evidence type="ECO:0000256" key="5">
    <source>
        <dbReference type="SAM" id="MobiDB-lite"/>
    </source>
</evidence>
<evidence type="ECO:0000313" key="8">
    <source>
        <dbReference type="Proteomes" id="UP000652761"/>
    </source>
</evidence>
<dbReference type="InterPro" id="IPR000185">
    <property type="entry name" value="SecA"/>
</dbReference>
<dbReference type="Proteomes" id="UP000652761">
    <property type="component" value="Unassembled WGS sequence"/>
</dbReference>
<comment type="catalytic activity">
    <reaction evidence="4">
        <text>ATP + H2O + chloroplast-proteinSide 1 = ADP + phosphate + chloroplast-proteinSide 2.</text>
        <dbReference type="EC" id="7.4.2.4"/>
    </reaction>
</comment>
<evidence type="ECO:0000256" key="3">
    <source>
        <dbReference type="ARBA" id="ARBA00023010"/>
    </source>
</evidence>
<dbReference type="AlphaFoldDB" id="A0A843UJD8"/>
<dbReference type="SUPFAM" id="SSF52540">
    <property type="entry name" value="P-loop containing nucleoside triphosphate hydrolases"/>
    <property type="match status" value="1"/>
</dbReference>
<dbReference type="EC" id="7.4.2.4" evidence="1"/>
<dbReference type="InterPro" id="IPR027417">
    <property type="entry name" value="P-loop_NTPase"/>
</dbReference>
<dbReference type="GO" id="GO:0017038">
    <property type="term" value="P:protein import"/>
    <property type="evidence" value="ECO:0007669"/>
    <property type="project" value="InterPro"/>
</dbReference>
<dbReference type="InterPro" id="IPR011115">
    <property type="entry name" value="SecA_DEAD"/>
</dbReference>
<dbReference type="OrthoDB" id="10265155at2759"/>
<dbReference type="PROSITE" id="PS51196">
    <property type="entry name" value="SECA_MOTOR_DEAD"/>
    <property type="match status" value="1"/>
</dbReference>
<evidence type="ECO:0000256" key="1">
    <source>
        <dbReference type="ARBA" id="ARBA00012047"/>
    </source>
</evidence>
<dbReference type="GO" id="GO:0016464">
    <property type="term" value="F:chloroplast protein-transporting ATPase activity"/>
    <property type="evidence" value="ECO:0007669"/>
    <property type="project" value="UniProtKB-EC"/>
</dbReference>
<dbReference type="Pfam" id="PF07517">
    <property type="entry name" value="SecA_DEAD"/>
    <property type="match status" value="1"/>
</dbReference>
<keyword evidence="8" id="KW-1185">Reference proteome</keyword>
<comment type="caution">
    <text evidence="7">The sequence shown here is derived from an EMBL/GenBank/DDBJ whole genome shotgun (WGS) entry which is preliminary data.</text>
</comment>
<dbReference type="SMART" id="SM00957">
    <property type="entry name" value="SecA_DEAD"/>
    <property type="match status" value="1"/>
</dbReference>
<keyword evidence="2" id="KW-0653">Protein transport</keyword>
<keyword evidence="3" id="KW-0811">Translocation</keyword>
<dbReference type="Gene3D" id="3.40.50.300">
    <property type="entry name" value="P-loop containing nucleotide triphosphate hydrolases"/>
    <property type="match status" value="1"/>
</dbReference>
<dbReference type="GO" id="GO:0006886">
    <property type="term" value="P:intracellular protein transport"/>
    <property type="evidence" value="ECO:0007669"/>
    <property type="project" value="InterPro"/>
</dbReference>